<reference evidence="16 17" key="1">
    <citation type="submission" date="2018-11" db="EMBL/GenBank/DDBJ databases">
        <title>Draft genome of Simplicispira Flexivirga sp. BO-16.</title>
        <authorList>
            <person name="Im W.T."/>
        </authorList>
    </citation>
    <scope>NUCLEOTIDE SEQUENCE [LARGE SCALE GENOMIC DNA]</scope>
    <source>
        <strain evidence="16 17">BO-16</strain>
    </source>
</reference>
<feature type="domain" description="HAMP" evidence="15">
    <location>
        <begin position="217"/>
        <end position="279"/>
    </location>
</feature>
<dbReference type="PRINTS" id="PR00344">
    <property type="entry name" value="BCTRLSENSOR"/>
</dbReference>
<feature type="transmembrane region" description="Helical" evidence="13">
    <location>
        <begin position="194"/>
        <end position="216"/>
    </location>
</feature>
<dbReference type="FunFam" id="1.10.287.130:FF:000001">
    <property type="entry name" value="Two-component sensor histidine kinase"/>
    <property type="match status" value="1"/>
</dbReference>
<feature type="region of interest" description="Disordered" evidence="12">
    <location>
        <begin position="60"/>
        <end position="81"/>
    </location>
</feature>
<evidence type="ECO:0000256" key="1">
    <source>
        <dbReference type="ARBA" id="ARBA00000085"/>
    </source>
</evidence>
<dbReference type="GO" id="GO:0005509">
    <property type="term" value="F:calcium ion binding"/>
    <property type="evidence" value="ECO:0007669"/>
    <property type="project" value="UniProtKB-ARBA"/>
</dbReference>
<dbReference type="PROSITE" id="PS50109">
    <property type="entry name" value="HIS_KIN"/>
    <property type="match status" value="1"/>
</dbReference>
<dbReference type="EC" id="2.7.13.3" evidence="4"/>
<dbReference type="CDD" id="cd00082">
    <property type="entry name" value="HisKA"/>
    <property type="match status" value="1"/>
</dbReference>
<dbReference type="FunFam" id="3.30.565.10:FF:000006">
    <property type="entry name" value="Sensor histidine kinase WalK"/>
    <property type="match status" value="1"/>
</dbReference>
<dbReference type="PANTHER" id="PTHR45436">
    <property type="entry name" value="SENSOR HISTIDINE KINASE YKOH"/>
    <property type="match status" value="1"/>
</dbReference>
<dbReference type="InterPro" id="IPR003660">
    <property type="entry name" value="HAMP_dom"/>
</dbReference>
<gene>
    <name evidence="16" type="ORF">EFY87_13995</name>
</gene>
<evidence type="ECO:0000256" key="2">
    <source>
        <dbReference type="ARBA" id="ARBA00001968"/>
    </source>
</evidence>
<dbReference type="OrthoDB" id="9786919at2"/>
<comment type="caution">
    <text evidence="16">The sequence shown here is derived from an EMBL/GenBank/DDBJ whole genome shotgun (WGS) entry which is preliminary data.</text>
</comment>
<keyword evidence="10" id="KW-0902">Two-component regulatory system</keyword>
<dbReference type="Pfam" id="PF00512">
    <property type="entry name" value="HisKA"/>
    <property type="match status" value="1"/>
</dbReference>
<keyword evidence="5" id="KW-0597">Phosphoprotein</keyword>
<dbReference type="Pfam" id="PF02518">
    <property type="entry name" value="HATPase_c"/>
    <property type="match status" value="1"/>
</dbReference>
<dbReference type="GO" id="GO:0005886">
    <property type="term" value="C:plasma membrane"/>
    <property type="evidence" value="ECO:0007669"/>
    <property type="project" value="UniProtKB-SubCell"/>
</dbReference>
<sequence length="525" mass="56968">MSAQALWRPSRWTLRTKLVAWMLLLFLAVTLAIGALSVWQLHRTLQDQLDRQLYQSALQQRPRASDRAGDNQNGPPPAAGESFRVTLLASDGKVAEFAYLSASGLVPYTDNVLYHDGKRSSLSSAQISTLNKAGLGSSARTIDLGGSLGKYRVMALPMTINSTNITTGLPVQVSVTRIIGLPLGPNESTEFKTAAAIGLLSASGVILVALAATYIVRRNLEPLRRVAATATRVSKLQLASGEVAMHERVDAADTDDRTEVGQVGAALNELLEHIDNALTARQASEMQVRQFVADASHELRTPLASIRGYAELSRRETGPVPESVRHALRRIESESDRMTMLVEDMLLLARLDAGRPLDFRPVELPIIAIETISDARAAGPDHHWTLDLPEEGVEIEADEARMRQILINLLGNARKHTPAGTEVVVALRPQTDHVLLHVRDNGPGIPAELMPHIFERFTRGDVARTRTEGSTGLGLSIVSAVVAAHHGTVQVTSRPGETVFSIRLPRRQGIAHPAPVTPDEPRVTV</sequence>
<dbReference type="EMBL" id="RJJQ01000015">
    <property type="protein sequence ID" value="RNI20691.1"/>
    <property type="molecule type" value="Genomic_DNA"/>
</dbReference>
<evidence type="ECO:0000256" key="12">
    <source>
        <dbReference type="SAM" id="MobiDB-lite"/>
    </source>
</evidence>
<evidence type="ECO:0000256" key="3">
    <source>
        <dbReference type="ARBA" id="ARBA00004236"/>
    </source>
</evidence>
<dbReference type="RefSeq" id="WP_123272102.1">
    <property type="nucleotide sequence ID" value="NZ_RJJQ01000015.1"/>
</dbReference>
<evidence type="ECO:0000313" key="16">
    <source>
        <dbReference type="EMBL" id="RNI20691.1"/>
    </source>
</evidence>
<dbReference type="GO" id="GO:0000155">
    <property type="term" value="F:phosphorelay sensor kinase activity"/>
    <property type="evidence" value="ECO:0007669"/>
    <property type="project" value="InterPro"/>
</dbReference>
<dbReference type="Proteomes" id="UP000271678">
    <property type="component" value="Unassembled WGS sequence"/>
</dbReference>
<dbReference type="Gene3D" id="3.30.565.10">
    <property type="entry name" value="Histidine kinase-like ATPase, C-terminal domain"/>
    <property type="match status" value="1"/>
</dbReference>
<keyword evidence="11 13" id="KW-0472">Membrane</keyword>
<dbReference type="InterPro" id="IPR003594">
    <property type="entry name" value="HATPase_dom"/>
</dbReference>
<evidence type="ECO:0000256" key="9">
    <source>
        <dbReference type="ARBA" id="ARBA00022989"/>
    </source>
</evidence>
<evidence type="ECO:0000259" key="14">
    <source>
        <dbReference type="PROSITE" id="PS50109"/>
    </source>
</evidence>
<keyword evidence="8 16" id="KW-0418">Kinase</keyword>
<dbReference type="InterPro" id="IPR004358">
    <property type="entry name" value="Sig_transdc_His_kin-like_C"/>
</dbReference>
<evidence type="ECO:0000256" key="6">
    <source>
        <dbReference type="ARBA" id="ARBA00022679"/>
    </source>
</evidence>
<dbReference type="InterPro" id="IPR036097">
    <property type="entry name" value="HisK_dim/P_sf"/>
</dbReference>
<comment type="cofactor">
    <cofactor evidence="2">
        <name>a divalent metal cation</name>
        <dbReference type="ChEBI" id="CHEBI:60240"/>
    </cofactor>
</comment>
<keyword evidence="17" id="KW-1185">Reference proteome</keyword>
<evidence type="ECO:0000256" key="11">
    <source>
        <dbReference type="ARBA" id="ARBA00023136"/>
    </source>
</evidence>
<dbReference type="PROSITE" id="PS50885">
    <property type="entry name" value="HAMP"/>
    <property type="match status" value="1"/>
</dbReference>
<dbReference type="AlphaFoldDB" id="A0A3M9M550"/>
<name>A0A3M9M550_9MICO</name>
<accession>A0A3M9M550</accession>
<keyword evidence="6" id="KW-0808">Transferase</keyword>
<dbReference type="SMART" id="SM00388">
    <property type="entry name" value="HisKA"/>
    <property type="match status" value="1"/>
</dbReference>
<evidence type="ECO:0000256" key="4">
    <source>
        <dbReference type="ARBA" id="ARBA00012438"/>
    </source>
</evidence>
<evidence type="ECO:0000256" key="13">
    <source>
        <dbReference type="SAM" id="Phobius"/>
    </source>
</evidence>
<dbReference type="InterPro" id="IPR005467">
    <property type="entry name" value="His_kinase_dom"/>
</dbReference>
<dbReference type="Gene3D" id="1.10.287.130">
    <property type="match status" value="1"/>
</dbReference>
<comment type="subcellular location">
    <subcellularLocation>
        <location evidence="3">Cell membrane</location>
    </subcellularLocation>
</comment>
<evidence type="ECO:0000259" key="15">
    <source>
        <dbReference type="PROSITE" id="PS50885"/>
    </source>
</evidence>
<proteinExistence type="predicted"/>
<evidence type="ECO:0000313" key="17">
    <source>
        <dbReference type="Proteomes" id="UP000271678"/>
    </source>
</evidence>
<dbReference type="InterPro" id="IPR003661">
    <property type="entry name" value="HisK_dim/P_dom"/>
</dbReference>
<dbReference type="InterPro" id="IPR050428">
    <property type="entry name" value="TCS_sensor_his_kinase"/>
</dbReference>
<evidence type="ECO:0000256" key="5">
    <source>
        <dbReference type="ARBA" id="ARBA00022553"/>
    </source>
</evidence>
<feature type="domain" description="Histidine kinase" evidence="14">
    <location>
        <begin position="294"/>
        <end position="508"/>
    </location>
</feature>
<dbReference type="SUPFAM" id="SSF55874">
    <property type="entry name" value="ATPase domain of HSP90 chaperone/DNA topoisomerase II/histidine kinase"/>
    <property type="match status" value="1"/>
</dbReference>
<dbReference type="SUPFAM" id="SSF47384">
    <property type="entry name" value="Homodimeric domain of signal transducing histidine kinase"/>
    <property type="match status" value="1"/>
</dbReference>
<evidence type="ECO:0000256" key="8">
    <source>
        <dbReference type="ARBA" id="ARBA00022777"/>
    </source>
</evidence>
<comment type="catalytic activity">
    <reaction evidence="1">
        <text>ATP + protein L-histidine = ADP + protein N-phospho-L-histidine.</text>
        <dbReference type="EC" id="2.7.13.3"/>
    </reaction>
</comment>
<keyword evidence="7 13" id="KW-0812">Transmembrane</keyword>
<evidence type="ECO:0000256" key="10">
    <source>
        <dbReference type="ARBA" id="ARBA00023012"/>
    </source>
</evidence>
<protein>
    <recommendedName>
        <fullName evidence="4">histidine kinase</fullName>
        <ecNumber evidence="4">2.7.13.3</ecNumber>
    </recommendedName>
</protein>
<keyword evidence="9 13" id="KW-1133">Transmembrane helix</keyword>
<dbReference type="Gene3D" id="6.10.340.10">
    <property type="match status" value="1"/>
</dbReference>
<dbReference type="InterPro" id="IPR036890">
    <property type="entry name" value="HATPase_C_sf"/>
</dbReference>
<dbReference type="SMART" id="SM00387">
    <property type="entry name" value="HATPase_c"/>
    <property type="match status" value="1"/>
</dbReference>
<dbReference type="CDD" id="cd00075">
    <property type="entry name" value="HATPase"/>
    <property type="match status" value="1"/>
</dbReference>
<organism evidence="16 17">
    <name type="scientific">Flexivirga caeni</name>
    <dbReference type="NCBI Taxonomy" id="2294115"/>
    <lineage>
        <taxon>Bacteria</taxon>
        <taxon>Bacillati</taxon>
        <taxon>Actinomycetota</taxon>
        <taxon>Actinomycetes</taxon>
        <taxon>Micrococcales</taxon>
        <taxon>Dermacoccaceae</taxon>
        <taxon>Flexivirga</taxon>
    </lineage>
</organism>
<evidence type="ECO:0000256" key="7">
    <source>
        <dbReference type="ARBA" id="ARBA00022692"/>
    </source>
</evidence>
<dbReference type="PANTHER" id="PTHR45436:SF5">
    <property type="entry name" value="SENSOR HISTIDINE KINASE TRCS"/>
    <property type="match status" value="1"/>
</dbReference>